<evidence type="ECO:0000313" key="1">
    <source>
        <dbReference type="EMBL" id="KRY80278.1"/>
    </source>
</evidence>
<keyword evidence="3" id="KW-1185">Reference proteome</keyword>
<comment type="caution">
    <text evidence="1">The sequence shown here is derived from an EMBL/GenBank/DDBJ whole genome shotgun (WGS) entry which is preliminary data.</text>
</comment>
<feature type="non-terminal residue" evidence="1">
    <location>
        <position position="1"/>
    </location>
</feature>
<name>A0A0V1F2D4_9BILA</name>
<sequence length="33" mass="3799">LTIRHLYGDRYLHSAALETGFSALELFLAEDEF</sequence>
<organism evidence="1 3">
    <name type="scientific">Trichinella zimbabwensis</name>
    <dbReference type="NCBI Taxonomy" id="268475"/>
    <lineage>
        <taxon>Eukaryota</taxon>
        <taxon>Metazoa</taxon>
        <taxon>Ecdysozoa</taxon>
        <taxon>Nematoda</taxon>
        <taxon>Enoplea</taxon>
        <taxon>Dorylaimia</taxon>
        <taxon>Trichinellida</taxon>
        <taxon>Trichinellidae</taxon>
        <taxon>Trichinella</taxon>
    </lineage>
</organism>
<proteinExistence type="predicted"/>
<dbReference type="EMBL" id="JYDP01006912">
    <property type="protein sequence ID" value="KRY80278.1"/>
    <property type="molecule type" value="Genomic_DNA"/>
</dbReference>
<feature type="non-terminal residue" evidence="1">
    <location>
        <position position="33"/>
    </location>
</feature>
<dbReference type="EMBL" id="JYDP01005113">
    <property type="protein sequence ID" value="KRY94382.1"/>
    <property type="molecule type" value="Genomic_DNA"/>
</dbReference>
<protein>
    <submittedName>
        <fullName evidence="1">Uncharacterized protein</fullName>
    </submittedName>
</protein>
<evidence type="ECO:0000313" key="2">
    <source>
        <dbReference type="EMBL" id="KRY94382.1"/>
    </source>
</evidence>
<accession>A0A0V1F2D4</accession>
<evidence type="ECO:0000313" key="3">
    <source>
        <dbReference type="Proteomes" id="UP000055024"/>
    </source>
</evidence>
<gene>
    <name evidence="2" type="ORF">T11_12531</name>
    <name evidence="1" type="ORF">T11_7912</name>
</gene>
<dbReference type="OrthoDB" id="5922566at2759"/>
<dbReference type="AlphaFoldDB" id="A0A0V1F2D4"/>
<reference evidence="1 3" key="1">
    <citation type="submission" date="2015-01" db="EMBL/GenBank/DDBJ databases">
        <title>Evolution of Trichinella species and genotypes.</title>
        <authorList>
            <person name="Korhonen P.K."/>
            <person name="Edoardo P."/>
            <person name="Giuseppe L.R."/>
            <person name="Gasser R.B."/>
        </authorList>
    </citation>
    <scope>NUCLEOTIDE SEQUENCE [LARGE SCALE GENOMIC DNA]</scope>
    <source>
        <strain evidence="1">ISS1029</strain>
    </source>
</reference>
<dbReference type="Proteomes" id="UP000055024">
    <property type="component" value="Unassembled WGS sequence"/>
</dbReference>